<dbReference type="GO" id="GO:0008270">
    <property type="term" value="F:zinc ion binding"/>
    <property type="evidence" value="ECO:0007669"/>
    <property type="project" value="InterPro"/>
</dbReference>
<evidence type="ECO:0000256" key="7">
    <source>
        <dbReference type="ARBA" id="ARBA00022840"/>
    </source>
</evidence>
<dbReference type="PRINTS" id="PR00987">
    <property type="entry name" value="TRNASYNTHGLU"/>
</dbReference>
<gene>
    <name evidence="10" type="primary">gltX</name>
    <name evidence="13" type="ORF">TTHT_0775</name>
</gene>
<dbReference type="RefSeq" id="WP_201328688.1">
    <property type="nucleotide sequence ID" value="NZ_AP017470.1"/>
</dbReference>
<comment type="function">
    <text evidence="10">Catalyzes the attachment of glutamate to tRNA(Glu) in a two-step reaction: glutamate is first activated by ATP to form Glu-AMP and then transferred to the acceptor end of tRNA(Glu).</text>
</comment>
<dbReference type="FunFam" id="3.40.50.620:FF:000007">
    <property type="entry name" value="Glutamate--tRNA ligase"/>
    <property type="match status" value="1"/>
</dbReference>
<evidence type="ECO:0000259" key="12">
    <source>
        <dbReference type="Pfam" id="PF19269"/>
    </source>
</evidence>
<proteinExistence type="inferred from homology"/>
<evidence type="ECO:0000256" key="5">
    <source>
        <dbReference type="ARBA" id="ARBA00022598"/>
    </source>
</evidence>
<evidence type="ECO:0000313" key="13">
    <source>
        <dbReference type="EMBL" id="BBB32341.1"/>
    </source>
</evidence>
<comment type="catalytic activity">
    <reaction evidence="10">
        <text>tRNA(Glu) + L-glutamate + ATP = L-glutamyl-tRNA(Glu) + AMP + diphosphate</text>
        <dbReference type="Rhea" id="RHEA:23540"/>
        <dbReference type="Rhea" id="RHEA-COMP:9663"/>
        <dbReference type="Rhea" id="RHEA-COMP:9680"/>
        <dbReference type="ChEBI" id="CHEBI:29985"/>
        <dbReference type="ChEBI" id="CHEBI:30616"/>
        <dbReference type="ChEBI" id="CHEBI:33019"/>
        <dbReference type="ChEBI" id="CHEBI:78442"/>
        <dbReference type="ChEBI" id="CHEBI:78520"/>
        <dbReference type="ChEBI" id="CHEBI:456215"/>
        <dbReference type="EC" id="6.1.1.17"/>
    </reaction>
</comment>
<dbReference type="InterPro" id="IPR045462">
    <property type="entry name" value="aa-tRNA-synth_I_cd-bd"/>
</dbReference>
<feature type="binding site" evidence="10">
    <location>
        <position position="244"/>
    </location>
    <ligand>
        <name>ATP</name>
        <dbReference type="ChEBI" id="CHEBI:30616"/>
    </ligand>
</feature>
<dbReference type="InterPro" id="IPR020058">
    <property type="entry name" value="Glu/Gln-tRNA-synth_Ib_cat-dom"/>
</dbReference>
<dbReference type="AlphaFoldDB" id="A0A7R6SYA1"/>
<keyword evidence="9 10" id="KW-0030">Aminoacyl-tRNA synthetase</keyword>
<dbReference type="InterPro" id="IPR004527">
    <property type="entry name" value="Glu-tRNA-ligase_bac/mito"/>
</dbReference>
<keyword evidence="5 10" id="KW-0436">Ligase</keyword>
<dbReference type="Proteomes" id="UP000595564">
    <property type="component" value="Chromosome"/>
</dbReference>
<dbReference type="SUPFAM" id="SSF48163">
    <property type="entry name" value="An anticodon-binding domain of class I aminoacyl-tRNA synthetases"/>
    <property type="match status" value="1"/>
</dbReference>
<keyword evidence="4 10" id="KW-0963">Cytoplasm</keyword>
<evidence type="ECO:0000256" key="8">
    <source>
        <dbReference type="ARBA" id="ARBA00022917"/>
    </source>
</evidence>
<dbReference type="GO" id="GO:0006424">
    <property type="term" value="P:glutamyl-tRNA aminoacylation"/>
    <property type="evidence" value="ECO:0007669"/>
    <property type="project" value="UniProtKB-UniRule"/>
</dbReference>
<dbReference type="HAMAP" id="MF_00022">
    <property type="entry name" value="Glu_tRNA_synth_type1"/>
    <property type="match status" value="1"/>
</dbReference>
<dbReference type="GO" id="GO:0005829">
    <property type="term" value="C:cytosol"/>
    <property type="evidence" value="ECO:0007669"/>
    <property type="project" value="TreeGrafter"/>
</dbReference>
<organism evidence="13 14">
    <name type="scientific">Thermotomaculum hydrothermale</name>
    <dbReference type="NCBI Taxonomy" id="981385"/>
    <lineage>
        <taxon>Bacteria</taxon>
        <taxon>Pseudomonadati</taxon>
        <taxon>Acidobacteriota</taxon>
        <taxon>Holophagae</taxon>
        <taxon>Thermotomaculales</taxon>
        <taxon>Thermotomaculaceae</taxon>
        <taxon>Thermotomaculum</taxon>
    </lineage>
</organism>
<dbReference type="EMBL" id="AP017470">
    <property type="protein sequence ID" value="BBB32341.1"/>
    <property type="molecule type" value="Genomic_DNA"/>
</dbReference>
<comment type="caution">
    <text evidence="10">Lacks conserved residue(s) required for the propagation of feature annotation.</text>
</comment>
<evidence type="ECO:0000256" key="6">
    <source>
        <dbReference type="ARBA" id="ARBA00022741"/>
    </source>
</evidence>
<dbReference type="Pfam" id="PF19269">
    <property type="entry name" value="Anticodon_2"/>
    <property type="match status" value="1"/>
</dbReference>
<dbReference type="InterPro" id="IPR008925">
    <property type="entry name" value="aa_tRNA-synth_I_cd-bd_sf"/>
</dbReference>
<dbReference type="InterPro" id="IPR014729">
    <property type="entry name" value="Rossmann-like_a/b/a_fold"/>
</dbReference>
<evidence type="ECO:0000256" key="2">
    <source>
        <dbReference type="ARBA" id="ARBA00007894"/>
    </source>
</evidence>
<feature type="domain" description="Aminoacyl-tRNA synthetase class I anticodon-binding" evidence="12">
    <location>
        <begin position="328"/>
        <end position="467"/>
    </location>
</feature>
<dbReference type="NCBIfam" id="NF004315">
    <property type="entry name" value="PRK05710.1-4"/>
    <property type="match status" value="1"/>
</dbReference>
<dbReference type="InterPro" id="IPR001412">
    <property type="entry name" value="aa-tRNA-synth_I_CS"/>
</dbReference>
<dbReference type="EC" id="6.1.1.17" evidence="10"/>
<evidence type="ECO:0000256" key="10">
    <source>
        <dbReference type="HAMAP-Rule" id="MF_00022"/>
    </source>
</evidence>
<evidence type="ECO:0000256" key="4">
    <source>
        <dbReference type="ARBA" id="ARBA00022490"/>
    </source>
</evidence>
<dbReference type="CDD" id="cd00808">
    <property type="entry name" value="GluRS_core"/>
    <property type="match status" value="1"/>
</dbReference>
<dbReference type="InterPro" id="IPR020751">
    <property type="entry name" value="aa-tRNA-synth_I_codon-bd_sub2"/>
</dbReference>
<dbReference type="Gene3D" id="3.40.50.620">
    <property type="entry name" value="HUPs"/>
    <property type="match status" value="1"/>
</dbReference>
<dbReference type="PROSITE" id="PS00178">
    <property type="entry name" value="AA_TRNA_LIGASE_I"/>
    <property type="match status" value="1"/>
</dbReference>
<keyword evidence="6 10" id="KW-0547">Nucleotide-binding</keyword>
<keyword evidence="14" id="KW-1185">Reference proteome</keyword>
<evidence type="ECO:0000259" key="11">
    <source>
        <dbReference type="Pfam" id="PF00749"/>
    </source>
</evidence>
<dbReference type="Gene3D" id="1.10.10.350">
    <property type="match status" value="1"/>
</dbReference>
<evidence type="ECO:0000256" key="3">
    <source>
        <dbReference type="ARBA" id="ARBA00011245"/>
    </source>
</evidence>
<reference evidence="13 14" key="1">
    <citation type="journal article" date="2012" name="Extremophiles">
        <title>Thermotomaculum hydrothermale gen. nov., sp. nov., a novel heterotrophic thermophile within the phylum Acidobacteria from a deep-sea hydrothermal vent chimney in the Southern Okinawa Trough.</title>
        <authorList>
            <person name="Izumi H."/>
            <person name="Nunoura T."/>
            <person name="Miyazaki M."/>
            <person name="Mino S."/>
            <person name="Toki T."/>
            <person name="Takai K."/>
            <person name="Sako Y."/>
            <person name="Sawabe T."/>
            <person name="Nakagawa S."/>
        </authorList>
    </citation>
    <scope>NUCLEOTIDE SEQUENCE [LARGE SCALE GENOMIC DNA]</scope>
    <source>
        <strain evidence="13 14">AC55</strain>
    </source>
</reference>
<evidence type="ECO:0000256" key="9">
    <source>
        <dbReference type="ARBA" id="ARBA00023146"/>
    </source>
</evidence>
<dbReference type="GO" id="GO:0004818">
    <property type="term" value="F:glutamate-tRNA ligase activity"/>
    <property type="evidence" value="ECO:0007669"/>
    <property type="project" value="UniProtKB-UniRule"/>
</dbReference>
<dbReference type="NCBIfam" id="TIGR00464">
    <property type="entry name" value="gltX_bact"/>
    <property type="match status" value="1"/>
</dbReference>
<dbReference type="InterPro" id="IPR033910">
    <property type="entry name" value="GluRS_core"/>
</dbReference>
<dbReference type="Pfam" id="PF00749">
    <property type="entry name" value="tRNA-synt_1c"/>
    <property type="match status" value="1"/>
</dbReference>
<name>A0A7R6SYA1_9BACT</name>
<evidence type="ECO:0000313" key="14">
    <source>
        <dbReference type="Proteomes" id="UP000595564"/>
    </source>
</evidence>
<feature type="short sequence motif" description="'HIGH' region" evidence="10">
    <location>
        <begin position="13"/>
        <end position="23"/>
    </location>
</feature>
<dbReference type="InterPro" id="IPR049940">
    <property type="entry name" value="GluQ/Sye"/>
</dbReference>
<evidence type="ECO:0000256" key="1">
    <source>
        <dbReference type="ARBA" id="ARBA00004496"/>
    </source>
</evidence>
<dbReference type="PANTHER" id="PTHR43311:SF2">
    <property type="entry name" value="GLUTAMATE--TRNA LIGASE, MITOCHONDRIAL-RELATED"/>
    <property type="match status" value="1"/>
</dbReference>
<dbReference type="GO" id="GO:0000049">
    <property type="term" value="F:tRNA binding"/>
    <property type="evidence" value="ECO:0007669"/>
    <property type="project" value="InterPro"/>
</dbReference>
<comment type="subcellular location">
    <subcellularLocation>
        <location evidence="1 10">Cytoplasm</location>
    </subcellularLocation>
</comment>
<feature type="domain" description="Glutamyl/glutaminyl-tRNA synthetase class Ib catalytic" evidence="11">
    <location>
        <begin position="6"/>
        <end position="307"/>
    </location>
</feature>
<keyword evidence="7 10" id="KW-0067">ATP-binding</keyword>
<dbReference type="GO" id="GO:0005524">
    <property type="term" value="F:ATP binding"/>
    <property type="evidence" value="ECO:0007669"/>
    <property type="project" value="UniProtKB-UniRule"/>
</dbReference>
<dbReference type="SUPFAM" id="SSF52374">
    <property type="entry name" value="Nucleotidylyl transferase"/>
    <property type="match status" value="1"/>
</dbReference>
<dbReference type="PANTHER" id="PTHR43311">
    <property type="entry name" value="GLUTAMATE--TRNA LIGASE"/>
    <property type="match status" value="1"/>
</dbReference>
<dbReference type="NCBIfam" id="NF004314">
    <property type="entry name" value="PRK05710.1-3"/>
    <property type="match status" value="1"/>
</dbReference>
<feature type="short sequence motif" description="'KMSKS' region" evidence="10">
    <location>
        <begin position="241"/>
        <end position="245"/>
    </location>
</feature>
<dbReference type="KEGG" id="thyd:TTHT_0775"/>
<comment type="subunit">
    <text evidence="3 10">Monomer.</text>
</comment>
<comment type="similarity">
    <text evidence="2 10">Belongs to the class-I aminoacyl-tRNA synthetase family. Glutamate--tRNA ligase type 1 subfamily.</text>
</comment>
<keyword evidence="8 10" id="KW-0648">Protein biosynthesis</keyword>
<protein>
    <recommendedName>
        <fullName evidence="10">Glutamate--tRNA ligase</fullName>
        <ecNumber evidence="10">6.1.1.17</ecNumber>
    </recommendedName>
    <alternativeName>
        <fullName evidence="10">Glutamyl-tRNA synthetase</fullName>
        <shortName evidence="10">GluRS</shortName>
    </alternativeName>
</protein>
<dbReference type="InterPro" id="IPR000924">
    <property type="entry name" value="Glu/Gln-tRNA-synth"/>
</dbReference>
<accession>A0A7R6SYA1</accession>
<sequence>MEKNKEVRVRFAPSPTGYLHIGGARTALFNYVFAKKHNGKFLLRIEDTDTERSKKEYTEQIIRSLEWLGIKHDEKIVYQSERFEVYKKYAERLLNEGKAYRCFCTKEEIEEKKKNNPKWKYNRKCLNLSKEEIEKNLREGKPYTIRLKLPDTEIRFYDYVKGDMKFHSKDFEDFIIVRSNGVPIYQFTVVIDDYEMGITHVIRGDDHLSNTPKQILIYQALGFETPEFAHIPLILGQDKKRLSKRHGATSVEEYRENGFLPEALVNFIALLGWSPGDDREKMSLDEIIKEFSLERINKSPAVFDYKKALWINGKYISEKKNEELLPLVKEVYKKHGIDFTSNPNYLKILELLKTRVKTINEFYEFGLYFFKDPQSYDEKGIKKYFKKENSKKLLEKLIEILENTEPFTEEKLEEVLRSEAEKEELSAAKFIHPLRLAITGFTVSPGIFETAVLIGKENCINRVKKALDFLSQNE</sequence>